<dbReference type="Proteomes" id="UP001596398">
    <property type="component" value="Unassembled WGS sequence"/>
</dbReference>
<accession>A0ABD5ZQ84</accession>
<organism evidence="1 2">
    <name type="scientific">Halosegnis marinus</name>
    <dbReference type="NCBI Taxonomy" id="3034023"/>
    <lineage>
        <taxon>Archaea</taxon>
        <taxon>Methanobacteriati</taxon>
        <taxon>Methanobacteriota</taxon>
        <taxon>Stenosarchaea group</taxon>
        <taxon>Halobacteria</taxon>
        <taxon>Halobacteriales</taxon>
        <taxon>Natronomonadaceae</taxon>
        <taxon>Halosegnis</taxon>
    </lineage>
</organism>
<gene>
    <name evidence="1" type="ORF">ACFQJ4_10470</name>
</gene>
<evidence type="ECO:0000313" key="2">
    <source>
        <dbReference type="Proteomes" id="UP001596398"/>
    </source>
</evidence>
<evidence type="ECO:0000313" key="1">
    <source>
        <dbReference type="EMBL" id="MFC7235739.1"/>
    </source>
</evidence>
<dbReference type="RefSeq" id="WP_276233878.1">
    <property type="nucleotide sequence ID" value="NZ_CP119802.1"/>
</dbReference>
<sequence length="203" mass="20437">MQRRKFLIGAGSLAAGAAAATGTGAFTSVSANRTVSVNVADDADALLALEGAGEGNDAYLTEDGTGGELALALDSSNNAIDGTGVNEEAVTVINDLFTVQNQGTQSVAISGTKSGDYTDNVVFGVNQATGGFSSRNTFHTLDPSAPTGISSSLLLGGQQPVGNQSWTLSTGQSAYVSVLIDTRGIDPTGTLIDSMTIEAVANE</sequence>
<comment type="caution">
    <text evidence="1">The sequence shown here is derived from an EMBL/GenBank/DDBJ whole genome shotgun (WGS) entry which is preliminary data.</text>
</comment>
<protein>
    <submittedName>
        <fullName evidence="1">DUF1102 domain-containing protein</fullName>
    </submittedName>
</protein>
<keyword evidence="2" id="KW-1185">Reference proteome</keyword>
<dbReference type="InterPro" id="IPR006311">
    <property type="entry name" value="TAT_signal"/>
</dbReference>
<proteinExistence type="predicted"/>
<dbReference type="AlphaFoldDB" id="A0ABD5ZQ84"/>
<dbReference type="GeneID" id="79267436"/>
<name>A0ABD5ZQ84_9EURY</name>
<dbReference type="PROSITE" id="PS51318">
    <property type="entry name" value="TAT"/>
    <property type="match status" value="1"/>
</dbReference>
<reference evidence="1 2" key="1">
    <citation type="journal article" date="2019" name="Int. J. Syst. Evol. Microbiol.">
        <title>The Global Catalogue of Microorganisms (GCM) 10K type strain sequencing project: providing services to taxonomists for standard genome sequencing and annotation.</title>
        <authorList>
            <consortium name="The Broad Institute Genomics Platform"/>
            <consortium name="The Broad Institute Genome Sequencing Center for Infectious Disease"/>
            <person name="Wu L."/>
            <person name="Ma J."/>
        </authorList>
    </citation>
    <scope>NUCLEOTIDE SEQUENCE [LARGE SCALE GENOMIC DNA]</scope>
    <source>
        <strain evidence="1 2">DT85</strain>
    </source>
</reference>
<dbReference type="EMBL" id="JBHTAP010000001">
    <property type="protein sequence ID" value="MFC7235739.1"/>
    <property type="molecule type" value="Genomic_DNA"/>
</dbReference>